<dbReference type="GO" id="GO:0033038">
    <property type="term" value="F:bitter taste receptor activity"/>
    <property type="evidence" value="ECO:0007669"/>
    <property type="project" value="InterPro"/>
</dbReference>
<keyword evidence="8 12" id="KW-0472">Membrane</keyword>
<evidence type="ECO:0000256" key="6">
    <source>
        <dbReference type="ARBA" id="ARBA00022989"/>
    </source>
</evidence>
<keyword evidence="10 12" id="KW-0807">Transducer</keyword>
<dbReference type="KEGG" id="muo:115457444"/>
<accession>A0A6P7WQS4</accession>
<evidence type="ECO:0000256" key="5">
    <source>
        <dbReference type="ARBA" id="ARBA00022692"/>
    </source>
</evidence>
<dbReference type="GeneID" id="115457444"/>
<evidence type="ECO:0000256" key="8">
    <source>
        <dbReference type="ARBA" id="ARBA00023136"/>
    </source>
</evidence>
<feature type="transmembrane region" description="Helical" evidence="13">
    <location>
        <begin position="9"/>
        <end position="32"/>
    </location>
</feature>
<feature type="transmembrane region" description="Helical" evidence="13">
    <location>
        <begin position="88"/>
        <end position="111"/>
    </location>
</feature>
<dbReference type="InParanoid" id="A0A6P7WQS4"/>
<evidence type="ECO:0000256" key="3">
    <source>
        <dbReference type="ARBA" id="ARBA00022480"/>
    </source>
</evidence>
<gene>
    <name evidence="15" type="primary">LOC115457444</name>
</gene>
<feature type="transmembrane region" description="Helical" evidence="13">
    <location>
        <begin position="237"/>
        <end position="256"/>
    </location>
</feature>
<feature type="transmembrane region" description="Helical" evidence="13">
    <location>
        <begin position="182"/>
        <end position="206"/>
    </location>
</feature>
<sequence length="302" mass="34722">MEEMLAMKYIAMTTCVITYIIGVFGNVFIIAVNAQHWVNTQKFSPCDLIVSTMSFSNAMLHSVETANCFLFYLWTNVYYQDHVHKTNYIIGSTLVFSSLWFDTWLCLYFCVKIVSCRKPFFLQLKMKFSKTVPWILLGTILASFIISFPIGWNWPRNSSNNLTANISANALYASHFTNMLSIYLLLCVLAFFIILFSAITILISLFEHVRRIKKTSDDFNSPRLDAQRSAAKTVTSLFALYLIYFVNLVIALMYSQDTMAQAIYNMINFVTIILHATVLILGRPRLKTSLMDILKLFKCCCR</sequence>
<evidence type="ECO:0000313" key="14">
    <source>
        <dbReference type="Proteomes" id="UP000515156"/>
    </source>
</evidence>
<feature type="transmembrane region" description="Helical" evidence="13">
    <location>
        <begin position="132"/>
        <end position="152"/>
    </location>
</feature>
<dbReference type="Gene3D" id="1.20.1070.10">
    <property type="entry name" value="Rhodopsin 7-helix transmembrane proteins"/>
    <property type="match status" value="1"/>
</dbReference>
<keyword evidence="6 13" id="KW-1133">Transmembrane helix</keyword>
<proteinExistence type="inferred from homology"/>
<keyword evidence="9 12" id="KW-0675">Receptor</keyword>
<keyword evidence="14" id="KW-1185">Reference proteome</keyword>
<evidence type="ECO:0000256" key="9">
    <source>
        <dbReference type="ARBA" id="ARBA00023170"/>
    </source>
</evidence>
<evidence type="ECO:0000313" key="15">
    <source>
        <dbReference type="RefSeq" id="XP_030042718.1"/>
    </source>
</evidence>
<evidence type="ECO:0000256" key="4">
    <source>
        <dbReference type="ARBA" id="ARBA00022606"/>
    </source>
</evidence>
<dbReference type="OrthoDB" id="8876749at2759"/>
<dbReference type="AlphaFoldDB" id="A0A6P7WQS4"/>
<organism evidence="14 15">
    <name type="scientific">Microcaecilia unicolor</name>
    <dbReference type="NCBI Taxonomy" id="1415580"/>
    <lineage>
        <taxon>Eukaryota</taxon>
        <taxon>Metazoa</taxon>
        <taxon>Chordata</taxon>
        <taxon>Craniata</taxon>
        <taxon>Vertebrata</taxon>
        <taxon>Euteleostomi</taxon>
        <taxon>Amphibia</taxon>
        <taxon>Gymnophiona</taxon>
        <taxon>Siphonopidae</taxon>
        <taxon>Microcaecilia</taxon>
    </lineage>
</organism>
<evidence type="ECO:0000256" key="12">
    <source>
        <dbReference type="RuleBase" id="RU004424"/>
    </source>
</evidence>
<evidence type="ECO:0000256" key="2">
    <source>
        <dbReference type="ARBA" id="ARBA00007376"/>
    </source>
</evidence>
<keyword evidence="3 12" id="KW-0919">Taste</keyword>
<dbReference type="PANTHER" id="PTHR11394">
    <property type="entry name" value="TASTE RECEPTOR TYPE 2"/>
    <property type="match status" value="1"/>
</dbReference>
<evidence type="ECO:0000256" key="10">
    <source>
        <dbReference type="ARBA" id="ARBA00023224"/>
    </source>
</evidence>
<reference evidence="15" key="1">
    <citation type="submission" date="2025-08" db="UniProtKB">
        <authorList>
            <consortium name="RefSeq"/>
        </authorList>
    </citation>
    <scope>IDENTIFICATION</scope>
</reference>
<dbReference type="Pfam" id="PF05296">
    <property type="entry name" value="TAS2R"/>
    <property type="match status" value="1"/>
</dbReference>
<dbReference type="FunFam" id="1.20.1070.10:FF:000055">
    <property type="entry name" value="Taste receptor type 2"/>
    <property type="match status" value="1"/>
</dbReference>
<evidence type="ECO:0000256" key="13">
    <source>
        <dbReference type="SAM" id="Phobius"/>
    </source>
</evidence>
<dbReference type="Proteomes" id="UP000515156">
    <property type="component" value="Chromosome 14"/>
</dbReference>
<evidence type="ECO:0000256" key="7">
    <source>
        <dbReference type="ARBA" id="ARBA00023040"/>
    </source>
</evidence>
<dbReference type="SUPFAM" id="SSF81321">
    <property type="entry name" value="Family A G protein-coupled receptor-like"/>
    <property type="match status" value="1"/>
</dbReference>
<dbReference type="GO" id="GO:0016020">
    <property type="term" value="C:membrane"/>
    <property type="evidence" value="ECO:0007669"/>
    <property type="project" value="UniProtKB-SubCell"/>
</dbReference>
<dbReference type="InterPro" id="IPR007960">
    <property type="entry name" value="TAS2R"/>
</dbReference>
<dbReference type="GO" id="GO:0004930">
    <property type="term" value="F:G protein-coupled receptor activity"/>
    <property type="evidence" value="ECO:0007669"/>
    <property type="project" value="UniProtKB-KW"/>
</dbReference>
<comment type="similarity">
    <text evidence="2 11">Belongs to the G-protein coupled receptor T2R family.</text>
</comment>
<feature type="transmembrane region" description="Helical" evidence="13">
    <location>
        <begin position="262"/>
        <end position="281"/>
    </location>
</feature>
<name>A0A6P7WQS4_9AMPH</name>
<dbReference type="PANTHER" id="PTHR11394:SF47">
    <property type="entry name" value="TASTE RECEPTOR TYPE 2 MEMBER 40"/>
    <property type="match status" value="1"/>
</dbReference>
<dbReference type="RefSeq" id="XP_030042718.1">
    <property type="nucleotide sequence ID" value="XM_030186858.1"/>
</dbReference>
<evidence type="ECO:0000256" key="11">
    <source>
        <dbReference type="RuleBase" id="RU004423"/>
    </source>
</evidence>
<keyword evidence="5 12" id="KW-0812">Transmembrane</keyword>
<comment type="subcellular location">
    <subcellularLocation>
        <location evidence="1 12">Membrane</location>
        <topology evidence="1 12">Multi-pass membrane protein</topology>
    </subcellularLocation>
</comment>
<keyword evidence="4 12" id="KW-0716">Sensory transduction</keyword>
<protein>
    <recommendedName>
        <fullName evidence="12">Taste receptor type 2</fullName>
    </recommendedName>
</protein>
<keyword evidence="7 12" id="KW-0297">G-protein coupled receptor</keyword>
<evidence type="ECO:0000256" key="1">
    <source>
        <dbReference type="ARBA" id="ARBA00004141"/>
    </source>
</evidence>